<evidence type="ECO:0008006" key="5">
    <source>
        <dbReference type="Google" id="ProtNLM"/>
    </source>
</evidence>
<name>A0ABD0KUN0_9CAEN</name>
<dbReference type="Proteomes" id="UP001519460">
    <property type="component" value="Unassembled WGS sequence"/>
</dbReference>
<evidence type="ECO:0000313" key="4">
    <source>
        <dbReference type="Proteomes" id="UP001519460"/>
    </source>
</evidence>
<feature type="region of interest" description="Disordered" evidence="1">
    <location>
        <begin position="257"/>
        <end position="321"/>
    </location>
</feature>
<dbReference type="EMBL" id="JACVVK020000122">
    <property type="protein sequence ID" value="KAK7490864.1"/>
    <property type="molecule type" value="Genomic_DNA"/>
</dbReference>
<organism evidence="3 4">
    <name type="scientific">Batillaria attramentaria</name>
    <dbReference type="NCBI Taxonomy" id="370345"/>
    <lineage>
        <taxon>Eukaryota</taxon>
        <taxon>Metazoa</taxon>
        <taxon>Spiralia</taxon>
        <taxon>Lophotrochozoa</taxon>
        <taxon>Mollusca</taxon>
        <taxon>Gastropoda</taxon>
        <taxon>Caenogastropoda</taxon>
        <taxon>Sorbeoconcha</taxon>
        <taxon>Cerithioidea</taxon>
        <taxon>Batillariidae</taxon>
        <taxon>Batillaria</taxon>
    </lineage>
</organism>
<feature type="transmembrane region" description="Helical" evidence="2">
    <location>
        <begin position="78"/>
        <end position="99"/>
    </location>
</feature>
<keyword evidence="2" id="KW-1133">Transmembrane helix</keyword>
<sequence>MQPIAGYSGAPNTFSRKFRSRSILHRVSCGGIVLSAILFTAGFGSPNWTDSYGLWEACDSYGQCIQISDTFHVGWMMAVQAMECIALILIWSSLAVWLYQDFRSVAPTEKDNNAVEGLAGSAGVCGLIGAIIFGAKFAIANSISGISVFGHNIRSQSHAVLDWGFGLTVTASILVGIFASTLGIARRNARNVTPSTAATTGIPPGLPDQPSTVPPVMNPPGQAIPMQEMRHNSPQMASQIPVFYVMNQEVMVPVYSQSQTPQGPAPGGSKQTSAAAQMSELCTDMYRSKSVPEWPSRSDDFRDWPYSSPPEPPRRGSHYRP</sequence>
<dbReference type="AlphaFoldDB" id="A0ABD0KUN0"/>
<accession>A0ABD0KUN0</accession>
<feature type="transmembrane region" description="Helical" evidence="2">
    <location>
        <begin position="23"/>
        <end position="44"/>
    </location>
</feature>
<reference evidence="3 4" key="1">
    <citation type="journal article" date="2023" name="Sci. Data">
        <title>Genome assembly of the Korean intertidal mud-creeper Batillaria attramentaria.</title>
        <authorList>
            <person name="Patra A.K."/>
            <person name="Ho P.T."/>
            <person name="Jun S."/>
            <person name="Lee S.J."/>
            <person name="Kim Y."/>
            <person name="Won Y.J."/>
        </authorList>
    </citation>
    <scope>NUCLEOTIDE SEQUENCE [LARGE SCALE GENOMIC DNA]</scope>
    <source>
        <strain evidence="3">Wonlab-2016</strain>
    </source>
</reference>
<feature type="transmembrane region" description="Helical" evidence="2">
    <location>
        <begin position="120"/>
        <end position="143"/>
    </location>
</feature>
<evidence type="ECO:0000256" key="2">
    <source>
        <dbReference type="SAM" id="Phobius"/>
    </source>
</evidence>
<evidence type="ECO:0000256" key="1">
    <source>
        <dbReference type="SAM" id="MobiDB-lite"/>
    </source>
</evidence>
<comment type="caution">
    <text evidence="3">The sequence shown here is derived from an EMBL/GenBank/DDBJ whole genome shotgun (WGS) entry which is preliminary data.</text>
</comment>
<feature type="transmembrane region" description="Helical" evidence="2">
    <location>
        <begin position="163"/>
        <end position="185"/>
    </location>
</feature>
<keyword evidence="2" id="KW-0472">Membrane</keyword>
<protein>
    <recommendedName>
        <fullName evidence="5">Transmembrane protein</fullName>
    </recommendedName>
</protein>
<gene>
    <name evidence="3" type="ORF">BaRGS_00017920</name>
</gene>
<keyword evidence="4" id="KW-1185">Reference proteome</keyword>
<keyword evidence="2" id="KW-0812">Transmembrane</keyword>
<evidence type="ECO:0000313" key="3">
    <source>
        <dbReference type="EMBL" id="KAK7490864.1"/>
    </source>
</evidence>
<proteinExistence type="predicted"/>